<evidence type="ECO:0008006" key="3">
    <source>
        <dbReference type="Google" id="ProtNLM"/>
    </source>
</evidence>
<dbReference type="InterPro" id="IPR036047">
    <property type="entry name" value="F-box-like_dom_sf"/>
</dbReference>
<gene>
    <name evidence="1" type="ORF">EJB05_03836</name>
</gene>
<evidence type="ECO:0000313" key="2">
    <source>
        <dbReference type="Proteomes" id="UP000324897"/>
    </source>
</evidence>
<accession>A0A5J9W8Z0</accession>
<dbReference type="PANTHER" id="PTHR34709:SF28">
    <property type="entry name" value="OS08G0272601 PROTEIN"/>
    <property type="match status" value="1"/>
</dbReference>
<protein>
    <recommendedName>
        <fullName evidence="3">F-box domain-containing protein</fullName>
    </recommendedName>
</protein>
<dbReference type="OrthoDB" id="695956at2759"/>
<dbReference type="SUPFAM" id="SSF52058">
    <property type="entry name" value="L domain-like"/>
    <property type="match status" value="1"/>
</dbReference>
<keyword evidence="2" id="KW-1185">Reference proteome</keyword>
<dbReference type="InterPro" id="IPR032675">
    <property type="entry name" value="LRR_dom_sf"/>
</dbReference>
<dbReference type="PANTHER" id="PTHR34709">
    <property type="entry name" value="OS10G0396666 PROTEIN"/>
    <property type="match status" value="1"/>
</dbReference>
<dbReference type="AlphaFoldDB" id="A0A5J9W8Z0"/>
<dbReference type="SUPFAM" id="SSF81383">
    <property type="entry name" value="F-box domain"/>
    <property type="match status" value="2"/>
</dbReference>
<dbReference type="InterPro" id="IPR055312">
    <property type="entry name" value="FBL15-like"/>
</dbReference>
<comment type="caution">
    <text evidence="1">The sequence shown here is derived from an EMBL/GenBank/DDBJ whole genome shotgun (WGS) entry which is preliminary data.</text>
</comment>
<evidence type="ECO:0000313" key="1">
    <source>
        <dbReference type="EMBL" id="TVU44397.1"/>
    </source>
</evidence>
<dbReference type="Proteomes" id="UP000324897">
    <property type="component" value="Chromosome 5"/>
</dbReference>
<proteinExistence type="predicted"/>
<organism evidence="1 2">
    <name type="scientific">Eragrostis curvula</name>
    <name type="common">weeping love grass</name>
    <dbReference type="NCBI Taxonomy" id="38414"/>
    <lineage>
        <taxon>Eukaryota</taxon>
        <taxon>Viridiplantae</taxon>
        <taxon>Streptophyta</taxon>
        <taxon>Embryophyta</taxon>
        <taxon>Tracheophyta</taxon>
        <taxon>Spermatophyta</taxon>
        <taxon>Magnoliopsida</taxon>
        <taxon>Liliopsida</taxon>
        <taxon>Poales</taxon>
        <taxon>Poaceae</taxon>
        <taxon>PACMAD clade</taxon>
        <taxon>Chloridoideae</taxon>
        <taxon>Eragrostideae</taxon>
        <taxon>Eragrostidinae</taxon>
        <taxon>Eragrostis</taxon>
    </lineage>
</organism>
<dbReference type="Gene3D" id="3.80.10.10">
    <property type="entry name" value="Ribonuclease Inhibitor"/>
    <property type="match status" value="1"/>
</dbReference>
<name>A0A5J9W8Z0_9POAL</name>
<feature type="non-terminal residue" evidence="1">
    <location>
        <position position="1"/>
    </location>
</feature>
<reference evidence="1 2" key="1">
    <citation type="journal article" date="2019" name="Sci. Rep.">
        <title>A high-quality genome of Eragrostis curvula grass provides insights into Poaceae evolution and supports new strategies to enhance forage quality.</title>
        <authorList>
            <person name="Carballo J."/>
            <person name="Santos B.A.C.M."/>
            <person name="Zappacosta D."/>
            <person name="Garbus I."/>
            <person name="Selva J.P."/>
            <person name="Gallo C.A."/>
            <person name="Diaz A."/>
            <person name="Albertini E."/>
            <person name="Caccamo M."/>
            <person name="Echenique V."/>
        </authorList>
    </citation>
    <scope>NUCLEOTIDE SEQUENCE [LARGE SCALE GENOMIC DNA]</scope>
    <source>
        <strain evidence="2">cv. Victoria</strain>
        <tissue evidence="1">Leaf</tissue>
    </source>
</reference>
<sequence length="929" mass="103203">MDSSEVAPEAKRTKLSSAAAHGAISRGEDRISALGDDVLLQILGLVADTDARNVLRTGALSRRWRGLWTRVPALRFDSWPTSTYGGSAERFVVSVDAALTLRARSGVAVERLAISFSVAMFPDHELHAPLSILASERWVRYALQHGVKSFHFELSLPCGKKWPTMDLVDLPSSSKLETLRLVVDGASVRLPATAVFPSLTDLTLENMDIALDTGPIFARFLSPACCPHLQNLRMRNIELGRRGLSPRLLIEANNLSELSLVDLGKILWLQLRTPGLRFLRVKECHALHTLTVMAPRLSLFTSVRIPSLTYMDGDLSCVSAIKVDLSSHVDIEYDEDDDAEYVNDGSALVLQHFSLAKCLKVDLKIPMRKHDDAGIIKDMMLPQLGHVTSLKVSISGPYEQHSLGDGVASLLTFFKNLTYLSLGFKKDNDRMTRPGSFKCGHIDHWKSQEISLSNVHEAKFKRLTGTDCELRFLRFMLSSATQLRKDRTPISTVLTSDVGLSRDDLVAVRMESSEVAGAAEAKRTKLSPVAAHGAISRGDDLISALGDDVLLQILRLVRDATAVVRTGALSRRWRGFWTRAPTLRFTTRRWLKYGGSAERFVAFVDDAIALRARSGVAVDRLAIRFHVESSRGHELVVPQSIRASERWIWHALQHGVKSFRFALTLKPWAKTWPTIDLAHLPSSSKLQTLRLVVDGTRVWLPTTVVFPSLTDLTLESMRLADDRDGRILAAFLSPACCPRLQKLRMRNVEFGSLYLPVLIEASNLSELSLVNLGEMISLELRTPGLRVLCIKDCPELDTLTVIVAPRLDINVDLSSHVEMEDGEESAESVNDGAVLLLQRCSLAKSLEVDLYVPMRNETGVDIIKDRLPQLRHVTSLKVSVSSPCWRHSFVDGLASLLTIFKNLTYLSLVFKNDGIWSRPGNYNCGHLDD</sequence>
<dbReference type="EMBL" id="RWGY01000004">
    <property type="protein sequence ID" value="TVU44397.1"/>
    <property type="molecule type" value="Genomic_DNA"/>
</dbReference>
<dbReference type="Gramene" id="TVU44397">
    <property type="protein sequence ID" value="TVU44397"/>
    <property type="gene ID" value="EJB05_03836"/>
</dbReference>